<dbReference type="Gene3D" id="3.40.50.10330">
    <property type="entry name" value="Probable inorganic polyphosphate/atp-NAD kinase, domain 1"/>
    <property type="match status" value="1"/>
</dbReference>
<dbReference type="PANTHER" id="PTHR20275">
    <property type="entry name" value="NAD KINASE"/>
    <property type="match status" value="1"/>
</dbReference>
<dbReference type="Gene3D" id="2.60.200.30">
    <property type="entry name" value="Probable inorganic polyphosphate/atp-NAD kinase, domain 2"/>
    <property type="match status" value="1"/>
</dbReference>
<sequence>NDYNKSRCLMLSRISRVLVIKKIDADLMNEFNEIIWWLMKNENITVYAEKTEFSDKSITDKLRVYSSDKQVDLIVTLGGDGTLMHASSLFPLAMPLTIPFNLGTMGFLTPHSFKEYRNIIENVFKGDYKILNRERLFCEITKVDSILTAMNDVVAIRTCNKYFRMCKVNIYVDDIHLTTVEGDGVIISTSTGSTAYAAAAGSSLLHPSVSGIVICPICSHSLSFRPLIVPLHSNITLEPIDHVQINIDGVNVCYLSSGQRISVCRSINPIPCVSFNSDYEFYSGLNQCLHWNKRGIRN</sequence>
<dbReference type="InterPro" id="IPR017438">
    <property type="entry name" value="ATP-NAD_kinase_N"/>
</dbReference>
<evidence type="ECO:0000256" key="1">
    <source>
        <dbReference type="ARBA" id="ARBA00010995"/>
    </source>
</evidence>
<evidence type="ECO:0000256" key="5">
    <source>
        <dbReference type="ARBA" id="ARBA00022857"/>
    </source>
</evidence>
<proteinExistence type="inferred from homology"/>
<evidence type="ECO:0000256" key="2">
    <source>
        <dbReference type="ARBA" id="ARBA00012120"/>
    </source>
</evidence>
<dbReference type="HAMAP" id="MF_00361">
    <property type="entry name" value="NAD_kinase"/>
    <property type="match status" value="1"/>
</dbReference>
<evidence type="ECO:0000256" key="3">
    <source>
        <dbReference type="ARBA" id="ARBA00022679"/>
    </source>
</evidence>
<protein>
    <recommendedName>
        <fullName evidence="2">NAD(+) kinase</fullName>
        <ecNumber evidence="2">2.7.1.23</ecNumber>
    </recommendedName>
</protein>
<dbReference type="GO" id="GO:0003951">
    <property type="term" value="F:NAD+ kinase activity"/>
    <property type="evidence" value="ECO:0007669"/>
    <property type="project" value="UniProtKB-EC"/>
</dbReference>
<dbReference type="InterPro" id="IPR016064">
    <property type="entry name" value="NAD/diacylglycerol_kinase_sf"/>
</dbReference>
<dbReference type="GO" id="GO:0006741">
    <property type="term" value="P:NADP+ biosynthetic process"/>
    <property type="evidence" value="ECO:0007669"/>
    <property type="project" value="InterPro"/>
</dbReference>
<dbReference type="InterPro" id="IPR017437">
    <property type="entry name" value="ATP-NAD_kinase_PpnK-typ_C"/>
</dbReference>
<dbReference type="SUPFAM" id="SSF111331">
    <property type="entry name" value="NAD kinase/diacylglycerol kinase-like"/>
    <property type="match status" value="1"/>
</dbReference>
<dbReference type="EMBL" id="AB429231">
    <property type="protein sequence ID" value="BAH29718.1"/>
    <property type="molecule type" value="Genomic_DNA"/>
</dbReference>
<organism evidence="7">
    <name type="scientific">Dicyema japonicum</name>
    <name type="common">Dicyemid mesozoan</name>
    <dbReference type="NCBI Taxonomy" id="399803"/>
    <lineage>
        <taxon>Eukaryota</taxon>
        <taxon>Metazoa</taxon>
        <taxon>Spiralia</taxon>
        <taxon>Lophotrochozoa</taxon>
        <taxon>Mesozoa</taxon>
        <taxon>Dicyemida</taxon>
        <taxon>Rhombozoa</taxon>
        <taxon>Dicyemidae</taxon>
        <taxon>Dicyema</taxon>
    </lineage>
</organism>
<dbReference type="PANTHER" id="PTHR20275:SF26">
    <property type="entry name" value="NADH KINASE POS5, MITOCHONDRIAL"/>
    <property type="match status" value="1"/>
</dbReference>
<accession>B9ZYV5</accession>
<keyword evidence="3" id="KW-0808">Transferase</keyword>
<dbReference type="GO" id="GO:0019674">
    <property type="term" value="P:NAD+ metabolic process"/>
    <property type="evidence" value="ECO:0007669"/>
    <property type="project" value="InterPro"/>
</dbReference>
<evidence type="ECO:0000256" key="6">
    <source>
        <dbReference type="ARBA" id="ARBA00023027"/>
    </source>
</evidence>
<dbReference type="AlphaFoldDB" id="B9ZYV5"/>
<keyword evidence="4 7" id="KW-0418">Kinase</keyword>
<evidence type="ECO:0000313" key="7">
    <source>
        <dbReference type="EMBL" id="BAH29718.1"/>
    </source>
</evidence>
<dbReference type="EC" id="2.7.1.23" evidence="2"/>
<dbReference type="Pfam" id="PF20143">
    <property type="entry name" value="NAD_kinase_C"/>
    <property type="match status" value="1"/>
</dbReference>
<reference evidence="7" key="1">
    <citation type="journal article" date="2010" name="Gene">
        <title>Unique genome of dicyemid mesozoan: highly shortened spliceosomal introns in conservative exon/intron structure.</title>
        <authorList>
            <person name="Ogino K."/>
            <person name="Tsuneki K."/>
            <person name="Furuya H."/>
        </authorList>
    </citation>
    <scope>NUCLEOTIDE SEQUENCE</scope>
</reference>
<feature type="non-terminal residue" evidence="7">
    <location>
        <position position="1"/>
    </location>
</feature>
<comment type="similarity">
    <text evidence="1">Belongs to the NAD kinase family.</text>
</comment>
<dbReference type="InterPro" id="IPR002504">
    <property type="entry name" value="NADK"/>
</dbReference>
<name>B9ZYV5_DICJA</name>
<keyword evidence="5" id="KW-0521">NADP</keyword>
<dbReference type="Pfam" id="PF01513">
    <property type="entry name" value="NAD_kinase"/>
    <property type="match status" value="1"/>
</dbReference>
<keyword evidence="6" id="KW-0520">NAD</keyword>
<evidence type="ECO:0000256" key="4">
    <source>
        <dbReference type="ARBA" id="ARBA00022777"/>
    </source>
</evidence>